<dbReference type="Pfam" id="PF04982">
    <property type="entry name" value="TM_HPP"/>
    <property type="match status" value="1"/>
</dbReference>
<keyword evidence="1" id="KW-0129">CBS domain</keyword>
<dbReference type="SMART" id="SM00116">
    <property type="entry name" value="CBS"/>
    <property type="match status" value="2"/>
</dbReference>
<feature type="transmembrane region" description="Helical" evidence="2">
    <location>
        <begin position="31"/>
        <end position="49"/>
    </location>
</feature>
<proteinExistence type="predicted"/>
<organism evidence="4 5">
    <name type="scientific">Gordonia desulfuricans</name>
    <dbReference type="NCBI Taxonomy" id="89051"/>
    <lineage>
        <taxon>Bacteria</taxon>
        <taxon>Bacillati</taxon>
        <taxon>Actinomycetota</taxon>
        <taxon>Actinomycetes</taxon>
        <taxon>Mycobacteriales</taxon>
        <taxon>Gordoniaceae</taxon>
        <taxon>Gordonia</taxon>
    </lineage>
</organism>
<feature type="domain" description="CBS" evidence="3">
    <location>
        <begin position="306"/>
        <end position="364"/>
    </location>
</feature>
<dbReference type="InterPro" id="IPR058581">
    <property type="entry name" value="TM_HPP"/>
</dbReference>
<dbReference type="Pfam" id="PF00571">
    <property type="entry name" value="CBS"/>
    <property type="match status" value="2"/>
</dbReference>
<evidence type="ECO:0000256" key="2">
    <source>
        <dbReference type="SAM" id="Phobius"/>
    </source>
</evidence>
<evidence type="ECO:0000313" key="4">
    <source>
        <dbReference type="EMBL" id="NDK91368.1"/>
    </source>
</evidence>
<dbReference type="Proteomes" id="UP000466307">
    <property type="component" value="Unassembled WGS sequence"/>
</dbReference>
<protein>
    <submittedName>
        <fullName evidence="4">CBS domain-containing protein</fullName>
    </submittedName>
</protein>
<keyword evidence="2" id="KW-0472">Membrane</keyword>
<evidence type="ECO:0000259" key="3">
    <source>
        <dbReference type="PROSITE" id="PS51371"/>
    </source>
</evidence>
<accession>A0A7K3LSY5</accession>
<evidence type="ECO:0000313" key="5">
    <source>
        <dbReference type="Proteomes" id="UP000466307"/>
    </source>
</evidence>
<dbReference type="AlphaFoldDB" id="A0A7K3LSY5"/>
<gene>
    <name evidence="4" type="ORF">GYA93_17535</name>
</gene>
<dbReference type="RefSeq" id="WP_059037155.1">
    <property type="nucleotide sequence ID" value="NZ_JAADZU010000066.1"/>
</dbReference>
<keyword evidence="5" id="KW-1185">Reference proteome</keyword>
<dbReference type="InterPro" id="IPR000644">
    <property type="entry name" value="CBS_dom"/>
</dbReference>
<sequence>MSTRRAVSVRAAIRSLGPASPAGTPWEAVRAGVGALLGMAVVGAVLVCSGVDLTTGLYMIAPFGATTVLVFAAPSSPLAQPWPTVVGSVLSAVVGVAVTLTVSQPLLRVVLAVGLAVTAMIACRAVHPPAGAVALTAALSPDAVHALGFRFALAPVAVGAVLLVLVATVYGRATRRHYPFRQFADEPRPPERLGLTEDELTDILARYRQSLNLGVADLARLIGAAELQAAGHRTDPLDAASVMSRDLITVAPDTTPERLAQLFGEYGFTSLPVIADDGRYVGVVFQIHLITALGGHRTPIGAVDVMDVDLPVAHPDTPVAALLPLLADGGCDAVPVLDGDHIVGIVTQTDLITALARQTLRADEAGPVPGDESPVPSL</sequence>
<evidence type="ECO:0000256" key="1">
    <source>
        <dbReference type="PROSITE-ProRule" id="PRU00703"/>
    </source>
</evidence>
<dbReference type="PANTHER" id="PTHR33741">
    <property type="entry name" value="TRANSMEMBRANE PROTEIN DDB_G0269096-RELATED"/>
    <property type="match status" value="1"/>
</dbReference>
<dbReference type="InterPro" id="IPR007065">
    <property type="entry name" value="HPP"/>
</dbReference>
<feature type="transmembrane region" description="Helical" evidence="2">
    <location>
        <begin position="82"/>
        <end position="102"/>
    </location>
</feature>
<name>A0A7K3LSY5_9ACTN</name>
<dbReference type="EMBL" id="JAADZU010000066">
    <property type="protein sequence ID" value="NDK91368.1"/>
    <property type="molecule type" value="Genomic_DNA"/>
</dbReference>
<keyword evidence="2" id="KW-1133">Transmembrane helix</keyword>
<dbReference type="PANTHER" id="PTHR33741:SF5">
    <property type="entry name" value="TRANSMEMBRANE PROTEIN DDB_G0269096-RELATED"/>
    <property type="match status" value="1"/>
</dbReference>
<feature type="transmembrane region" description="Helical" evidence="2">
    <location>
        <begin position="109"/>
        <end position="127"/>
    </location>
</feature>
<feature type="transmembrane region" description="Helical" evidence="2">
    <location>
        <begin position="147"/>
        <end position="171"/>
    </location>
</feature>
<dbReference type="SUPFAM" id="SSF54631">
    <property type="entry name" value="CBS-domain pair"/>
    <property type="match status" value="1"/>
</dbReference>
<dbReference type="PROSITE" id="PS51371">
    <property type="entry name" value="CBS"/>
    <property type="match status" value="2"/>
</dbReference>
<reference evidence="4 5" key="1">
    <citation type="submission" date="2020-01" db="EMBL/GenBank/DDBJ databases">
        <title>Investigation of new actinobacteria for the biodesulphurisation of diesel fuel.</title>
        <authorList>
            <person name="Athi Narayanan S.M."/>
        </authorList>
    </citation>
    <scope>NUCLEOTIDE SEQUENCE [LARGE SCALE GENOMIC DNA]</scope>
    <source>
        <strain evidence="4 5">213E</strain>
    </source>
</reference>
<comment type="caution">
    <text evidence="4">The sequence shown here is derived from an EMBL/GenBank/DDBJ whole genome shotgun (WGS) entry which is preliminary data.</text>
</comment>
<keyword evidence="2" id="KW-0812">Transmembrane</keyword>
<dbReference type="Gene3D" id="3.10.580.10">
    <property type="entry name" value="CBS-domain"/>
    <property type="match status" value="1"/>
</dbReference>
<feature type="domain" description="CBS" evidence="3">
    <location>
        <begin position="243"/>
        <end position="300"/>
    </location>
</feature>
<dbReference type="InterPro" id="IPR046342">
    <property type="entry name" value="CBS_dom_sf"/>
</dbReference>